<protein>
    <submittedName>
        <fullName evidence="7">Protein phosphatase 1D-like</fullName>
    </submittedName>
</protein>
<evidence type="ECO:0000259" key="6">
    <source>
        <dbReference type="PROSITE" id="PS51746"/>
    </source>
</evidence>
<sequence length="469" mass="52350">MDDVVLCADGVRYWIRTWSYSVQGDRQYQEDEILFDSDEHFLYFGVFDGHGGRQASSFAKEHLVANIKAQDGILDEDASLAIDAIKAGFADTQKAMEFAADDWPKTSSGHRSTAGTTVSLVLIDRRRSRMFVAHLGDSRVLLGRGVAAENLRSEDPSDVEQDRDEMWAASPLTIDHKPESEVERERIWRHGGSIMVKYNVPRVVWRRKNRYTEVFEQVPFLAIARSLGDLWSYNYDSGEYIVSPVPDVECIPISTDLRCLVLGSDGLFNMLSNSEVVGKVQEAAVGGSIKATVSLQRSLTPAKVEEYLSQVEQFNLRASRDPSGELVKMALERWKRTQLRSDNISVLTVAFRYLARELRPEKEVLVQSETEKISESVASSPEPAKNNGLTHTPPPSDEETSLLRLPLNHLNHNRTCGAKRSRSLDSACTKHPRLHHMDLRGARDRACKRASRVSSGVITPAHAGATSGV</sequence>
<gene>
    <name evidence="7" type="ORF">BIW11_01034</name>
</gene>
<accession>A0A1V9XKL0</accession>
<name>A0A1V9XKL0_9ACAR</name>
<dbReference type="AlphaFoldDB" id="A0A1V9XKL0"/>
<dbReference type="GO" id="GO:0004722">
    <property type="term" value="F:protein serine/threonine phosphatase activity"/>
    <property type="evidence" value="ECO:0007669"/>
    <property type="project" value="InterPro"/>
</dbReference>
<dbReference type="Pfam" id="PF00481">
    <property type="entry name" value="PP2C"/>
    <property type="match status" value="1"/>
</dbReference>
<evidence type="ECO:0000313" key="7">
    <source>
        <dbReference type="EMBL" id="OQR74037.1"/>
    </source>
</evidence>
<feature type="domain" description="PPM-type phosphatase" evidence="6">
    <location>
        <begin position="16"/>
        <end position="351"/>
    </location>
</feature>
<keyword evidence="2 4" id="KW-0378">Hydrolase</keyword>
<dbReference type="OrthoDB" id="10025511at2759"/>
<dbReference type="Gene3D" id="3.60.40.10">
    <property type="entry name" value="PPM-type phosphatase domain"/>
    <property type="match status" value="1"/>
</dbReference>
<evidence type="ECO:0000313" key="8">
    <source>
        <dbReference type="Proteomes" id="UP000192247"/>
    </source>
</evidence>
<feature type="region of interest" description="Disordered" evidence="5">
    <location>
        <begin position="366"/>
        <end position="401"/>
    </location>
</feature>
<keyword evidence="1" id="KW-0479">Metal-binding</keyword>
<dbReference type="PANTHER" id="PTHR47992">
    <property type="entry name" value="PROTEIN PHOSPHATASE"/>
    <property type="match status" value="1"/>
</dbReference>
<dbReference type="EMBL" id="MNPL01008818">
    <property type="protein sequence ID" value="OQR74037.1"/>
    <property type="molecule type" value="Genomic_DNA"/>
</dbReference>
<dbReference type="GO" id="GO:0046872">
    <property type="term" value="F:metal ion binding"/>
    <property type="evidence" value="ECO:0007669"/>
    <property type="project" value="UniProtKB-KW"/>
</dbReference>
<evidence type="ECO:0000256" key="5">
    <source>
        <dbReference type="SAM" id="MobiDB-lite"/>
    </source>
</evidence>
<dbReference type="STRING" id="418985.A0A1V9XKL0"/>
<dbReference type="InterPro" id="IPR001932">
    <property type="entry name" value="PPM-type_phosphatase-like_dom"/>
</dbReference>
<reference evidence="7 8" key="1">
    <citation type="journal article" date="2017" name="Gigascience">
        <title>Draft genome of the honey bee ectoparasitic mite, Tropilaelaps mercedesae, is shaped by the parasitic life history.</title>
        <authorList>
            <person name="Dong X."/>
            <person name="Armstrong S.D."/>
            <person name="Xia D."/>
            <person name="Makepeace B.L."/>
            <person name="Darby A.C."/>
            <person name="Kadowaki T."/>
        </authorList>
    </citation>
    <scope>NUCLEOTIDE SEQUENCE [LARGE SCALE GENOMIC DNA]</scope>
    <source>
        <strain evidence="7">Wuxi-XJTLU</strain>
    </source>
</reference>
<evidence type="ECO:0000256" key="4">
    <source>
        <dbReference type="RuleBase" id="RU003465"/>
    </source>
</evidence>
<evidence type="ECO:0000256" key="2">
    <source>
        <dbReference type="ARBA" id="ARBA00022801"/>
    </source>
</evidence>
<dbReference type="FunCoup" id="A0A1V9XKL0">
    <property type="interactions" value="987"/>
</dbReference>
<dbReference type="Proteomes" id="UP000192247">
    <property type="component" value="Unassembled WGS sequence"/>
</dbReference>
<comment type="caution">
    <text evidence="7">The sequence shown here is derived from an EMBL/GenBank/DDBJ whole genome shotgun (WGS) entry which is preliminary data.</text>
</comment>
<dbReference type="PROSITE" id="PS51746">
    <property type="entry name" value="PPM_2"/>
    <property type="match status" value="1"/>
</dbReference>
<proteinExistence type="inferred from homology"/>
<evidence type="ECO:0000256" key="1">
    <source>
        <dbReference type="ARBA" id="ARBA00022723"/>
    </source>
</evidence>
<dbReference type="InterPro" id="IPR015655">
    <property type="entry name" value="PP2C"/>
</dbReference>
<evidence type="ECO:0000256" key="3">
    <source>
        <dbReference type="ARBA" id="ARBA00022912"/>
    </source>
</evidence>
<dbReference type="InterPro" id="IPR036457">
    <property type="entry name" value="PPM-type-like_dom_sf"/>
</dbReference>
<keyword evidence="8" id="KW-1185">Reference proteome</keyword>
<dbReference type="InParanoid" id="A0A1V9XKL0"/>
<dbReference type="SMART" id="SM00332">
    <property type="entry name" value="PP2Cc"/>
    <property type="match status" value="1"/>
</dbReference>
<dbReference type="CDD" id="cd00143">
    <property type="entry name" value="PP2Cc"/>
    <property type="match status" value="1"/>
</dbReference>
<comment type="similarity">
    <text evidence="4">Belongs to the PP2C family.</text>
</comment>
<keyword evidence="3 4" id="KW-0904">Protein phosphatase</keyword>
<dbReference type="InterPro" id="IPR000222">
    <property type="entry name" value="PP2C_BS"/>
</dbReference>
<dbReference type="PROSITE" id="PS01032">
    <property type="entry name" value="PPM_1"/>
    <property type="match status" value="1"/>
</dbReference>
<organism evidence="7 8">
    <name type="scientific">Tropilaelaps mercedesae</name>
    <dbReference type="NCBI Taxonomy" id="418985"/>
    <lineage>
        <taxon>Eukaryota</taxon>
        <taxon>Metazoa</taxon>
        <taxon>Ecdysozoa</taxon>
        <taxon>Arthropoda</taxon>
        <taxon>Chelicerata</taxon>
        <taxon>Arachnida</taxon>
        <taxon>Acari</taxon>
        <taxon>Parasitiformes</taxon>
        <taxon>Mesostigmata</taxon>
        <taxon>Gamasina</taxon>
        <taxon>Dermanyssoidea</taxon>
        <taxon>Laelapidae</taxon>
        <taxon>Tropilaelaps</taxon>
    </lineage>
</organism>
<dbReference type="SUPFAM" id="SSF81606">
    <property type="entry name" value="PP2C-like"/>
    <property type="match status" value="1"/>
</dbReference>